<gene>
    <name evidence="1" type="ORF">HNR09_000433</name>
</gene>
<keyword evidence="2" id="KW-1185">Reference proteome</keyword>
<proteinExistence type="predicted"/>
<sequence>MPSAPQTNVISPDVLEILRCPVTASALRQDGDFLVSVSDDTIRYPIEHGVPRLLADAASRDTPEETPTP</sequence>
<evidence type="ECO:0000313" key="2">
    <source>
        <dbReference type="Proteomes" id="UP000535437"/>
    </source>
</evidence>
<dbReference type="AlphaFoldDB" id="A0A7Z0GJD1"/>
<name>A0A7Z0GJD1_9MICC</name>
<accession>A0A7Z0GJD1</accession>
<dbReference type="SUPFAM" id="SSF158997">
    <property type="entry name" value="Trm112p-like"/>
    <property type="match status" value="1"/>
</dbReference>
<organism evidence="1 2">
    <name type="scientific">Nesterenkonia xinjiangensis</name>
    <dbReference type="NCBI Taxonomy" id="225327"/>
    <lineage>
        <taxon>Bacteria</taxon>
        <taxon>Bacillati</taxon>
        <taxon>Actinomycetota</taxon>
        <taxon>Actinomycetes</taxon>
        <taxon>Micrococcales</taxon>
        <taxon>Micrococcaceae</taxon>
        <taxon>Nesterenkonia</taxon>
    </lineage>
</organism>
<dbReference type="Proteomes" id="UP000535437">
    <property type="component" value="Unassembled WGS sequence"/>
</dbReference>
<protein>
    <submittedName>
        <fullName evidence="1">Uncharacterized protein</fullName>
    </submittedName>
</protein>
<reference evidence="1 2" key="1">
    <citation type="submission" date="2020-07" db="EMBL/GenBank/DDBJ databases">
        <title>Sequencing the genomes of 1000 actinobacteria strains.</title>
        <authorList>
            <person name="Klenk H.-P."/>
        </authorList>
    </citation>
    <scope>NUCLEOTIDE SEQUENCE [LARGE SCALE GENOMIC DNA]</scope>
    <source>
        <strain evidence="1 2">DSM 15475</strain>
    </source>
</reference>
<dbReference type="Gene3D" id="2.20.25.10">
    <property type="match status" value="1"/>
</dbReference>
<comment type="caution">
    <text evidence="1">The sequence shown here is derived from an EMBL/GenBank/DDBJ whole genome shotgun (WGS) entry which is preliminary data.</text>
</comment>
<dbReference type="EMBL" id="JACCFY010000001">
    <property type="protein sequence ID" value="NYJ77022.1"/>
    <property type="molecule type" value="Genomic_DNA"/>
</dbReference>
<evidence type="ECO:0000313" key="1">
    <source>
        <dbReference type="EMBL" id="NYJ77022.1"/>
    </source>
</evidence>
<dbReference type="RefSeq" id="WP_179540562.1">
    <property type="nucleotide sequence ID" value="NZ_BAAALL010000013.1"/>
</dbReference>